<keyword evidence="2" id="KW-0186">Copper</keyword>
<protein>
    <recommendedName>
        <fullName evidence="5">Tyrosinase copper-binding domain-containing protein</fullName>
    </recommendedName>
</protein>
<keyword evidence="1" id="KW-0479">Metal-binding</keyword>
<dbReference type="InterPro" id="IPR008922">
    <property type="entry name" value="Di-copper_centre_dom_sf"/>
</dbReference>
<evidence type="ECO:0000313" key="7">
    <source>
        <dbReference type="Proteomes" id="UP001230188"/>
    </source>
</evidence>
<dbReference type="PANTHER" id="PTHR11474">
    <property type="entry name" value="TYROSINASE FAMILY MEMBER"/>
    <property type="match status" value="1"/>
</dbReference>
<dbReference type="InterPro" id="IPR002227">
    <property type="entry name" value="Tyrosinase_Cu-bd"/>
</dbReference>
<evidence type="ECO:0000256" key="4">
    <source>
        <dbReference type="SAM" id="Phobius"/>
    </source>
</evidence>
<dbReference type="SUPFAM" id="SSF48056">
    <property type="entry name" value="Di-copper centre-containing domain"/>
    <property type="match status" value="1"/>
</dbReference>
<dbReference type="Pfam" id="PF00264">
    <property type="entry name" value="Tyrosinase"/>
    <property type="match status" value="1"/>
</dbReference>
<keyword evidence="4" id="KW-0472">Membrane</keyword>
<keyword evidence="4" id="KW-0812">Transmembrane</keyword>
<proteinExistence type="predicted"/>
<reference evidence="6" key="1">
    <citation type="submission" date="2023-01" db="EMBL/GenBank/DDBJ databases">
        <title>Metagenome sequencing of chrysophaentin producing Chrysophaeum taylorii.</title>
        <authorList>
            <person name="Davison J."/>
            <person name="Bewley C."/>
        </authorList>
    </citation>
    <scope>NUCLEOTIDE SEQUENCE</scope>
    <source>
        <strain evidence="6">NIES-1699</strain>
    </source>
</reference>
<dbReference type="GO" id="GO:0046872">
    <property type="term" value="F:metal ion binding"/>
    <property type="evidence" value="ECO:0007669"/>
    <property type="project" value="UniProtKB-KW"/>
</dbReference>
<keyword evidence="7" id="KW-1185">Reference proteome</keyword>
<evidence type="ECO:0000256" key="3">
    <source>
        <dbReference type="SAM" id="MobiDB-lite"/>
    </source>
</evidence>
<feature type="domain" description="Tyrosinase copper-binding" evidence="5">
    <location>
        <begin position="259"/>
        <end position="270"/>
    </location>
</feature>
<dbReference type="EMBL" id="JAQMWT010000351">
    <property type="protein sequence ID" value="KAJ8603443.1"/>
    <property type="molecule type" value="Genomic_DNA"/>
</dbReference>
<dbReference type="PANTHER" id="PTHR11474:SF126">
    <property type="entry name" value="TYROSINASE-LIKE PROTEIN TYR-1-RELATED"/>
    <property type="match status" value="1"/>
</dbReference>
<dbReference type="AlphaFoldDB" id="A0AAD7UG45"/>
<name>A0AAD7UG45_9STRA</name>
<dbReference type="PRINTS" id="PR00092">
    <property type="entry name" value="TYROSINASE"/>
</dbReference>
<feature type="region of interest" description="Disordered" evidence="3">
    <location>
        <begin position="453"/>
        <end position="479"/>
    </location>
</feature>
<evidence type="ECO:0000256" key="2">
    <source>
        <dbReference type="ARBA" id="ARBA00023008"/>
    </source>
</evidence>
<evidence type="ECO:0000256" key="1">
    <source>
        <dbReference type="ARBA" id="ARBA00022723"/>
    </source>
</evidence>
<dbReference type="Proteomes" id="UP001230188">
    <property type="component" value="Unassembled WGS sequence"/>
</dbReference>
<organism evidence="6 7">
    <name type="scientific">Chrysophaeum taylorii</name>
    <dbReference type="NCBI Taxonomy" id="2483200"/>
    <lineage>
        <taxon>Eukaryota</taxon>
        <taxon>Sar</taxon>
        <taxon>Stramenopiles</taxon>
        <taxon>Ochrophyta</taxon>
        <taxon>Pelagophyceae</taxon>
        <taxon>Pelagomonadales</taxon>
        <taxon>Pelagomonadaceae</taxon>
        <taxon>Chrysophaeum</taxon>
    </lineage>
</organism>
<feature type="transmembrane region" description="Helical" evidence="4">
    <location>
        <begin position="414"/>
        <end position="437"/>
    </location>
</feature>
<accession>A0AAD7UG45</accession>
<keyword evidence="4" id="KW-1133">Transmembrane helix</keyword>
<dbReference type="InterPro" id="IPR050316">
    <property type="entry name" value="Tyrosinase/Hemocyanin"/>
</dbReference>
<evidence type="ECO:0000313" key="6">
    <source>
        <dbReference type="EMBL" id="KAJ8603443.1"/>
    </source>
</evidence>
<dbReference type="Gene3D" id="1.10.1280.10">
    <property type="entry name" value="Di-copper center containing domain from catechol oxidase"/>
    <property type="match status" value="1"/>
</dbReference>
<sequence length="479" mass="54352">MTCDGPRVRRAWSSWRPEDQALWIEAVNKLAEQGHYWTFVALHHYNADYIHATSFLFPWHRIFVWEFENAIRAAAPEYACLTVPVWDWALLSSVLSSSANTTKWVDVDAFARDMGGPGTNESVAGLPHPNNGNGVTADQATIDRMNKIGGYAKCRNASSESLQYPVAKMPPPFHKFQDLTQSCSFAVEIVNCNCTFDDLAPLRTIHMVGKTDMFNVTAIRELVTHHPEYVRFYKEFTKPHAKVHGAVSGTMSSQRSPADPFFWGHHCMVDFIWDVWQRENYCDGRSYADTPTDEIDACPPNTIYDCVLCGNKLESDLNFGTQGGSYLGLFDGNYSDGLDNLLPFYGTKTPWAHFKQRHLLKKPPGVTNRTWYGTWTPRDVNSLKFWAEYEYDYSSISISNDHILQLKEEVPPSFFGFAFFLPGVFFFLMILASGLLLRRRRLLRSEKKTASILGGDGGPDERSGLLLFSSSDKPRYDHP</sequence>
<evidence type="ECO:0000259" key="5">
    <source>
        <dbReference type="PROSITE" id="PS00498"/>
    </source>
</evidence>
<dbReference type="GO" id="GO:0016491">
    <property type="term" value="F:oxidoreductase activity"/>
    <property type="evidence" value="ECO:0007669"/>
    <property type="project" value="InterPro"/>
</dbReference>
<comment type="caution">
    <text evidence="6">The sequence shown here is derived from an EMBL/GenBank/DDBJ whole genome shotgun (WGS) entry which is preliminary data.</text>
</comment>
<dbReference type="PROSITE" id="PS00498">
    <property type="entry name" value="TYROSINASE_2"/>
    <property type="match status" value="1"/>
</dbReference>
<gene>
    <name evidence="6" type="ORF">CTAYLR_003980</name>
</gene>